<protein>
    <recommendedName>
        <fullName evidence="6">RING-type domain-containing protein</fullName>
    </recommendedName>
</protein>
<dbReference type="Pfam" id="PF13920">
    <property type="entry name" value="zf-C3HC4_3"/>
    <property type="match status" value="1"/>
</dbReference>
<evidence type="ECO:0000259" key="6">
    <source>
        <dbReference type="PROSITE" id="PS50089"/>
    </source>
</evidence>
<evidence type="ECO:0000256" key="4">
    <source>
        <dbReference type="PROSITE-ProRule" id="PRU00175"/>
    </source>
</evidence>
<dbReference type="GO" id="GO:0008270">
    <property type="term" value="F:zinc ion binding"/>
    <property type="evidence" value="ECO:0007669"/>
    <property type="project" value="UniProtKB-KW"/>
</dbReference>
<dbReference type="Gene3D" id="3.30.40.10">
    <property type="entry name" value="Zinc/RING finger domain, C3HC4 (zinc finger)"/>
    <property type="match status" value="1"/>
</dbReference>
<proteinExistence type="predicted"/>
<reference evidence="7 8" key="1">
    <citation type="submission" date="2020-04" db="EMBL/GenBank/DDBJ databases">
        <title>Perkinsus olseni comparative genomics.</title>
        <authorList>
            <person name="Bogema D.R."/>
        </authorList>
    </citation>
    <scope>NUCLEOTIDE SEQUENCE [LARGE SCALE GENOMIC DNA]</scope>
    <source>
        <strain evidence="7">ATCC PRA-205</strain>
    </source>
</reference>
<evidence type="ECO:0000256" key="3">
    <source>
        <dbReference type="ARBA" id="ARBA00022833"/>
    </source>
</evidence>
<dbReference type="FunFam" id="1.10.1170.10:FF:000002">
    <property type="entry name" value="Baculoviral IAP repeat containing 7"/>
    <property type="match status" value="1"/>
</dbReference>
<evidence type="ECO:0000256" key="1">
    <source>
        <dbReference type="ARBA" id="ARBA00022723"/>
    </source>
</evidence>
<keyword evidence="5" id="KW-0175">Coiled coil</keyword>
<name>A0A7J6QXK1_PEROL</name>
<dbReference type="SMART" id="SM00184">
    <property type="entry name" value="RING"/>
    <property type="match status" value="1"/>
</dbReference>
<keyword evidence="2 4" id="KW-0863">Zinc-finger</keyword>
<keyword evidence="1" id="KW-0479">Metal-binding</keyword>
<dbReference type="PANTHER" id="PTHR14879:SF5">
    <property type="entry name" value="RING-TYPE DOMAIN-CONTAINING PROTEIN"/>
    <property type="match status" value="1"/>
</dbReference>
<evidence type="ECO:0000256" key="5">
    <source>
        <dbReference type="SAM" id="Coils"/>
    </source>
</evidence>
<dbReference type="Proteomes" id="UP000574390">
    <property type="component" value="Unassembled WGS sequence"/>
</dbReference>
<accession>A0A7J6QXK1</accession>
<dbReference type="PROSITE" id="PS50089">
    <property type="entry name" value="ZF_RING_2"/>
    <property type="match status" value="1"/>
</dbReference>
<sequence>MQAQEEDLGDMRKMVKFLSDRCHQLEVAYNDRETGFRKEMEEADMQHKKDMALAMAEISELESRVEALSEIKHELNFRVRQLEAVEESGPRPEGSITCGCCLERPARTVVLPCRHLVLCYDCSRQLTTCPICRSAIRERLDVFL</sequence>
<evidence type="ECO:0000313" key="8">
    <source>
        <dbReference type="Proteomes" id="UP000574390"/>
    </source>
</evidence>
<organism evidence="7 8">
    <name type="scientific">Perkinsus olseni</name>
    <name type="common">Perkinsus atlanticus</name>
    <dbReference type="NCBI Taxonomy" id="32597"/>
    <lineage>
        <taxon>Eukaryota</taxon>
        <taxon>Sar</taxon>
        <taxon>Alveolata</taxon>
        <taxon>Perkinsozoa</taxon>
        <taxon>Perkinsea</taxon>
        <taxon>Perkinsida</taxon>
        <taxon>Perkinsidae</taxon>
        <taxon>Perkinsus</taxon>
    </lineage>
</organism>
<dbReference type="EMBL" id="JABANM010026975">
    <property type="protein sequence ID" value="KAF4712080.1"/>
    <property type="molecule type" value="Genomic_DNA"/>
</dbReference>
<dbReference type="InterPro" id="IPR013083">
    <property type="entry name" value="Znf_RING/FYVE/PHD"/>
</dbReference>
<dbReference type="PANTHER" id="PTHR14879">
    <property type="entry name" value="CASPASE REGULATOR, RING FINGER DOMAIN-CONTAINING"/>
    <property type="match status" value="1"/>
</dbReference>
<dbReference type="InterPro" id="IPR001841">
    <property type="entry name" value="Znf_RING"/>
</dbReference>
<gene>
    <name evidence="7" type="ORF">FOZ62_012428</name>
</gene>
<comment type="caution">
    <text evidence="7">The sequence shown here is derived from an EMBL/GenBank/DDBJ whole genome shotgun (WGS) entry which is preliminary data.</text>
</comment>
<keyword evidence="3" id="KW-0862">Zinc</keyword>
<feature type="coiled-coil region" evidence="5">
    <location>
        <begin position="51"/>
        <end position="78"/>
    </location>
</feature>
<evidence type="ECO:0000313" key="7">
    <source>
        <dbReference type="EMBL" id="KAF4712080.1"/>
    </source>
</evidence>
<dbReference type="InterPro" id="IPR051728">
    <property type="entry name" value="RING-FYVE_E3_ubiquitin-ligase"/>
</dbReference>
<dbReference type="AlphaFoldDB" id="A0A7J6QXK1"/>
<dbReference type="SUPFAM" id="SSF57850">
    <property type="entry name" value="RING/U-box"/>
    <property type="match status" value="1"/>
</dbReference>
<evidence type="ECO:0000256" key="2">
    <source>
        <dbReference type="ARBA" id="ARBA00022771"/>
    </source>
</evidence>
<feature type="domain" description="RING-type" evidence="6">
    <location>
        <begin position="98"/>
        <end position="133"/>
    </location>
</feature>